<feature type="region of interest" description="Disordered" evidence="1">
    <location>
        <begin position="455"/>
        <end position="475"/>
    </location>
</feature>
<accession>A0ABP0NBN9</accession>
<evidence type="ECO:0000313" key="2">
    <source>
        <dbReference type="EMBL" id="CAK9060989.1"/>
    </source>
</evidence>
<evidence type="ECO:0000256" key="1">
    <source>
        <dbReference type="SAM" id="MobiDB-lite"/>
    </source>
</evidence>
<comment type="caution">
    <text evidence="2">The sequence shown here is derived from an EMBL/GenBank/DDBJ whole genome shotgun (WGS) entry which is preliminary data.</text>
</comment>
<gene>
    <name evidence="2" type="ORF">CCMP2556_LOCUS29990</name>
</gene>
<feature type="region of interest" description="Disordered" evidence="1">
    <location>
        <begin position="199"/>
        <end position="231"/>
    </location>
</feature>
<evidence type="ECO:0000313" key="3">
    <source>
        <dbReference type="Proteomes" id="UP001642484"/>
    </source>
</evidence>
<name>A0ABP0NBN9_9DINO</name>
<dbReference type="Proteomes" id="UP001642484">
    <property type="component" value="Unassembled WGS sequence"/>
</dbReference>
<reference evidence="2 3" key="1">
    <citation type="submission" date="2024-02" db="EMBL/GenBank/DDBJ databases">
        <authorList>
            <person name="Chen Y."/>
            <person name="Shah S."/>
            <person name="Dougan E. K."/>
            <person name="Thang M."/>
            <person name="Chan C."/>
        </authorList>
    </citation>
    <scope>NUCLEOTIDE SEQUENCE [LARGE SCALE GENOMIC DNA]</scope>
</reference>
<feature type="compositionally biased region" description="Basic and acidic residues" evidence="1">
    <location>
        <begin position="211"/>
        <end position="223"/>
    </location>
</feature>
<proteinExistence type="predicted"/>
<sequence length="663" mass="74295">MAFAKPSLERLETKAVEEDSRSKSTRQQWRHLFEDFCTWLRDQGQELNPTELDTQLSEYLRSKYFERKPRSFAVNVVKAVKFEVPSELGRDGLWRARSAVARWEALSGPWVESDASKALQACLQAFGTLALCQFLGSSLGVFTLLSLRRLFKGMAPAVDYAVQRVFQHIFPKAAGSGGKFLQEDFANFFTAQLSKELSDDGELKEEEDDIKDVREKPGEEAEPRPQTPKTRHAAIRLVIKNSPALLQLEVSGSAAWQVNGHFALLGEELCDLNMDTVGLFFRKGGPSPRNADELNLLDGNNLETCTGAGCTGEVAALGERLRCFLDPKHAPDVMEVLNSKTLSTISKLFPDGKYDVALLQETWTAYEETGVYALEETNWLKKIRGRPNELYLSVPDNGDFDPENVNLLLKTQKHLDSNRVDFYSQQFQQALADGSPRRPTALIFDFFNHGEIHAVQPDEPDSVRGPGGRRKQKRAAEACDAKYMQRRMKAWILLDGHHKVEAAARLGCSVNCLVFAPCAEPYEPIEAEEESSPLLAKSVCFPDLWPAAGTGDAHGVPQAVWEAAKLCPHSPMLLSSGHMPPEKWQDALGCTCFQEAPEWFPSWGYAVLQSMSTRGVHPGKKTLCEKLRKKFGPEHELFTEHFRSRMCELPEHLLIPLWSLGEL</sequence>
<feature type="compositionally biased region" description="Acidic residues" evidence="1">
    <location>
        <begin position="199"/>
        <end position="210"/>
    </location>
</feature>
<organism evidence="2 3">
    <name type="scientific">Durusdinium trenchii</name>
    <dbReference type="NCBI Taxonomy" id="1381693"/>
    <lineage>
        <taxon>Eukaryota</taxon>
        <taxon>Sar</taxon>
        <taxon>Alveolata</taxon>
        <taxon>Dinophyceae</taxon>
        <taxon>Suessiales</taxon>
        <taxon>Symbiodiniaceae</taxon>
        <taxon>Durusdinium</taxon>
    </lineage>
</organism>
<protein>
    <submittedName>
        <fullName evidence="2">Uncharacterized protein</fullName>
    </submittedName>
</protein>
<dbReference type="EMBL" id="CAXAMN010021584">
    <property type="protein sequence ID" value="CAK9060989.1"/>
    <property type="molecule type" value="Genomic_DNA"/>
</dbReference>
<keyword evidence="3" id="KW-1185">Reference proteome</keyword>